<evidence type="ECO:0000256" key="1">
    <source>
        <dbReference type="ARBA" id="ARBA00004429"/>
    </source>
</evidence>
<evidence type="ECO:0000256" key="7">
    <source>
        <dbReference type="ARBA" id="ARBA00023136"/>
    </source>
</evidence>
<dbReference type="KEGG" id="dps:DP0689"/>
<feature type="transmembrane region" description="Helical" evidence="8">
    <location>
        <begin position="432"/>
        <end position="450"/>
    </location>
</feature>
<evidence type="ECO:0000256" key="2">
    <source>
        <dbReference type="ARBA" id="ARBA00007555"/>
    </source>
</evidence>
<evidence type="ECO:0000256" key="4">
    <source>
        <dbReference type="ARBA" id="ARBA00022519"/>
    </source>
</evidence>
<dbReference type="InterPro" id="IPR007498">
    <property type="entry name" value="PqiA-like"/>
</dbReference>
<dbReference type="AlphaFoldDB" id="Q6AQF5"/>
<feature type="transmembrane region" description="Helical" evidence="8">
    <location>
        <begin position="188"/>
        <end position="205"/>
    </location>
</feature>
<proteinExistence type="inferred from homology"/>
<organism evidence="9 10">
    <name type="scientific">Desulfotalea psychrophila (strain LSv54 / DSM 12343)</name>
    <dbReference type="NCBI Taxonomy" id="177439"/>
    <lineage>
        <taxon>Bacteria</taxon>
        <taxon>Pseudomonadati</taxon>
        <taxon>Thermodesulfobacteriota</taxon>
        <taxon>Desulfobulbia</taxon>
        <taxon>Desulfobulbales</taxon>
        <taxon>Desulfocapsaceae</taxon>
        <taxon>Desulfotalea</taxon>
    </lineage>
</organism>
<dbReference type="PANTHER" id="PTHR30462">
    <property type="entry name" value="INTERMEMBRANE TRANSPORT PROTEIN PQIB-RELATED"/>
    <property type="match status" value="1"/>
</dbReference>
<evidence type="ECO:0000256" key="5">
    <source>
        <dbReference type="ARBA" id="ARBA00022692"/>
    </source>
</evidence>
<dbReference type="Proteomes" id="UP000000602">
    <property type="component" value="Chromosome"/>
</dbReference>
<evidence type="ECO:0000313" key="9">
    <source>
        <dbReference type="EMBL" id="CAG35418.1"/>
    </source>
</evidence>
<feature type="transmembrane region" description="Helical" evidence="8">
    <location>
        <begin position="401"/>
        <end position="426"/>
    </location>
</feature>
<keyword evidence="6 8" id="KW-1133">Transmembrane helix</keyword>
<evidence type="ECO:0000256" key="6">
    <source>
        <dbReference type="ARBA" id="ARBA00022989"/>
    </source>
</evidence>
<dbReference type="GO" id="GO:0005886">
    <property type="term" value="C:plasma membrane"/>
    <property type="evidence" value="ECO:0007669"/>
    <property type="project" value="UniProtKB-SubCell"/>
</dbReference>
<feature type="transmembrane region" description="Helical" evidence="8">
    <location>
        <begin position="352"/>
        <end position="380"/>
    </location>
</feature>
<dbReference type="eggNOG" id="COG2995">
    <property type="taxonomic scope" value="Bacteria"/>
</dbReference>
<dbReference type="EMBL" id="CR522870">
    <property type="protein sequence ID" value="CAG35418.1"/>
    <property type="molecule type" value="Genomic_DNA"/>
</dbReference>
<dbReference type="InterPro" id="IPR051800">
    <property type="entry name" value="PqiA-PqiB_transport"/>
</dbReference>
<name>Q6AQF5_DESPS</name>
<evidence type="ECO:0000313" key="10">
    <source>
        <dbReference type="Proteomes" id="UP000000602"/>
    </source>
</evidence>
<feature type="transmembrane region" description="Helical" evidence="8">
    <location>
        <begin position="137"/>
        <end position="168"/>
    </location>
</feature>
<keyword evidence="10" id="KW-1185">Reference proteome</keyword>
<dbReference type="Pfam" id="PF04403">
    <property type="entry name" value="PqiA"/>
    <property type="match status" value="2"/>
</dbReference>
<dbReference type="InterPro" id="IPR005219">
    <property type="entry name" value="PqiA-like_proteobact"/>
</dbReference>
<evidence type="ECO:0000256" key="8">
    <source>
        <dbReference type="SAM" id="Phobius"/>
    </source>
</evidence>
<feature type="transmembrane region" description="Helical" evidence="8">
    <location>
        <begin position="307"/>
        <end position="332"/>
    </location>
</feature>
<keyword evidence="4" id="KW-0997">Cell inner membrane</keyword>
<dbReference type="PANTHER" id="PTHR30462:SF3">
    <property type="entry name" value="INTERMEMBRANE TRANSPORT PROTEIN PQIA"/>
    <property type="match status" value="1"/>
</dbReference>
<keyword evidence="5 8" id="KW-0812">Transmembrane</keyword>
<gene>
    <name evidence="9" type="ordered locus">DP0689</name>
</gene>
<sequence length="476" mass="53752">MKITLFFCTLYFNMDYFLLQLRHFIERFNEEGNGIHIGKESTVAPQRTEHLMACKDCDLLVIQAKVPPGYSAKCPRCGRCLDRSIHHSIAKVLAHSITGILLYLPAIFLPLLTFEAVGFTDSSNVIGCIIEFYQAEYYFVTLAIFLSAIVFPCLLLLSALLTSLSLYFHKYPPWLRHIFRIYVRTEEWAMTEVFFLGIIVAIIKMKDSSTIGYDAGFFCFMLVVLITVRINATMDKRLFWERIEFKDRPTEALPFSPQSRGESAAANGFCHCHDCHKLIPIADGMDKCPRCGAYLHLRKQQSISRTWALLCSAIILLFPANLLPIMQVSFMGTPTPSTIMDGIRFFFDSGQLFIGIVILTASILVPIFKVVGITILLISIKFNFHHYLRKKAIMYRYISFIGKWSMLDIFVIGLLTALVNFGFFSSVSADSAATYFCGVVLTTMAAALAFDPRLLWDKYENTAGSGPVPPQPPKTP</sequence>
<keyword evidence="7 8" id="KW-0472">Membrane</keyword>
<feature type="transmembrane region" description="Helical" evidence="8">
    <location>
        <begin position="92"/>
        <end position="117"/>
    </location>
</feature>
<dbReference type="STRING" id="177439.DP0689"/>
<reference evidence="10" key="1">
    <citation type="journal article" date="2004" name="Environ. Microbiol.">
        <title>The genome of Desulfotalea psychrophila, a sulfate-reducing bacterium from permanently cold Arctic sediments.</title>
        <authorList>
            <person name="Rabus R."/>
            <person name="Ruepp A."/>
            <person name="Frickey T."/>
            <person name="Rattei T."/>
            <person name="Fartmann B."/>
            <person name="Stark M."/>
            <person name="Bauer M."/>
            <person name="Zibat A."/>
            <person name="Lombardot T."/>
            <person name="Becker I."/>
            <person name="Amann J."/>
            <person name="Gellner K."/>
            <person name="Teeling H."/>
            <person name="Leuschner W.D."/>
            <person name="Gloeckner F.-O."/>
            <person name="Lupas A.N."/>
            <person name="Amann R."/>
            <person name="Klenk H.-P."/>
        </authorList>
    </citation>
    <scope>NUCLEOTIDE SEQUENCE [LARGE SCALE GENOMIC DNA]</scope>
    <source>
        <strain evidence="10">DSM 12343 / LSv54</strain>
    </source>
</reference>
<accession>Q6AQF5</accession>
<dbReference type="NCBIfam" id="TIGR00155">
    <property type="entry name" value="pqiA_fam"/>
    <property type="match status" value="1"/>
</dbReference>
<feature type="transmembrane region" description="Helical" evidence="8">
    <location>
        <begin position="211"/>
        <end position="232"/>
    </location>
</feature>
<evidence type="ECO:0000256" key="3">
    <source>
        <dbReference type="ARBA" id="ARBA00022475"/>
    </source>
</evidence>
<protein>
    <submittedName>
        <fullName evidence="9">Probable paraquat-inducible protein A</fullName>
    </submittedName>
</protein>
<dbReference type="HOGENOM" id="CLU_041903_0_1_7"/>
<keyword evidence="3" id="KW-1003">Cell membrane</keyword>
<comment type="similarity">
    <text evidence="2">Belongs to the PqiA family.</text>
</comment>
<comment type="subcellular location">
    <subcellularLocation>
        <location evidence="1">Cell inner membrane</location>
        <topology evidence="1">Multi-pass membrane protein</topology>
    </subcellularLocation>
</comment>